<evidence type="ECO:0008006" key="3">
    <source>
        <dbReference type="Google" id="ProtNLM"/>
    </source>
</evidence>
<dbReference type="Pfam" id="PF13450">
    <property type="entry name" value="NAD_binding_8"/>
    <property type="match status" value="1"/>
</dbReference>
<reference evidence="1 2" key="1">
    <citation type="submission" date="2019-07" db="EMBL/GenBank/DDBJ databases">
        <title>SAR11 Genome Evolution.</title>
        <authorList>
            <person name="Giovannoni S."/>
        </authorList>
    </citation>
    <scope>NUCLEOTIDE SEQUENCE [LARGE SCALE GENOMIC DNA]</scope>
    <source>
        <strain evidence="1 2">HTCC9565</strain>
    </source>
</reference>
<evidence type="ECO:0000313" key="2">
    <source>
        <dbReference type="Proteomes" id="UP001166004"/>
    </source>
</evidence>
<dbReference type="RefSeq" id="WP_169035955.1">
    <property type="nucleotide sequence ID" value="NZ_LANA01000001.1"/>
</dbReference>
<name>A0ABX1T2K2_PELUQ</name>
<dbReference type="InterPro" id="IPR036188">
    <property type="entry name" value="FAD/NAD-bd_sf"/>
</dbReference>
<gene>
    <name evidence="1" type="ORF">VP91_00006030</name>
</gene>
<dbReference type="Gene3D" id="3.50.50.60">
    <property type="entry name" value="FAD/NAD(P)-binding domain"/>
    <property type="match status" value="1"/>
</dbReference>
<keyword evidence="2" id="KW-1185">Reference proteome</keyword>
<comment type="caution">
    <text evidence="1">The sequence shown here is derived from an EMBL/GenBank/DDBJ whole genome shotgun (WGS) entry which is preliminary data.</text>
</comment>
<proteinExistence type="predicted"/>
<accession>A0ABX1T2K2</accession>
<dbReference type="Gene3D" id="3.90.660.10">
    <property type="match status" value="1"/>
</dbReference>
<dbReference type="Proteomes" id="UP001166004">
    <property type="component" value="Unassembled WGS sequence"/>
</dbReference>
<dbReference type="PANTHER" id="PTHR16128">
    <property type="entry name" value="FAD/NAD(P)-BINDING OXIDOREDUCTASE FAMILY PROTEIN"/>
    <property type="match status" value="1"/>
</dbReference>
<dbReference type="EMBL" id="LANA01000001">
    <property type="protein sequence ID" value="NMN67460.1"/>
    <property type="molecule type" value="Genomic_DNA"/>
</dbReference>
<sequence>MKDFCVIGTGISGATIANIISKKYSLDVYDKARGVGGRSSNKKFDKNGTFDHGVQYISPKSLPFKRFVNNLITKKILKKWQGKHIFLKTDKKENKKHIKIIGYKGNNSISKYLLENINCTFNSELIKISNKDKVWELDFSDGTKKFYKSLILTCPFPQLKNLTKKYINHQFIKQKVKMDANITVMFVTKKTGSNISSYFFSDPILGWAAYENSKKRFKSNYDLWTLQSTYKWANKVIDKNKINKINNAKILVKKFFELTNLKKNKIFHIQNHGWRYSSNSKPLNIKSYWNNNLRLGVCADWFVGSRLESGWLSAKDLSVKINK</sequence>
<dbReference type="PANTHER" id="PTHR16128:SF5">
    <property type="entry name" value="FAD_NAD(P)-BINDING OXIDOREDUCTASE FAMILY PROTEIN"/>
    <property type="match status" value="1"/>
</dbReference>
<organism evidence="1 2">
    <name type="scientific">Pelagibacter ubique</name>
    <dbReference type="NCBI Taxonomy" id="198252"/>
    <lineage>
        <taxon>Bacteria</taxon>
        <taxon>Pseudomonadati</taxon>
        <taxon>Pseudomonadota</taxon>
        <taxon>Alphaproteobacteria</taxon>
        <taxon>Candidatus Pelagibacterales</taxon>
        <taxon>Candidatus Pelagibacteraceae</taxon>
        <taxon>Candidatus Pelagibacter</taxon>
    </lineage>
</organism>
<protein>
    <recommendedName>
        <fullName evidence="3">Amine oxidase</fullName>
    </recommendedName>
</protein>
<evidence type="ECO:0000313" key="1">
    <source>
        <dbReference type="EMBL" id="NMN67460.1"/>
    </source>
</evidence>
<dbReference type="SUPFAM" id="SSF51905">
    <property type="entry name" value="FAD/NAD(P)-binding domain"/>
    <property type="match status" value="1"/>
</dbReference>